<dbReference type="UniPathway" id="UPA00908">
    <property type="reaction ID" value="UER00886"/>
</dbReference>
<dbReference type="Pfam" id="PF02824">
    <property type="entry name" value="TGS"/>
    <property type="match status" value="1"/>
</dbReference>
<dbReference type="AlphaFoldDB" id="A0A3A5LH45"/>
<dbReference type="FunFam" id="3.10.20.30:FF:000002">
    <property type="entry name" value="GTP pyrophosphokinase (RelA/SpoT)"/>
    <property type="match status" value="1"/>
</dbReference>
<evidence type="ECO:0000313" key="10">
    <source>
        <dbReference type="EMBL" id="RJT49205.1"/>
    </source>
</evidence>
<dbReference type="InterPro" id="IPR004811">
    <property type="entry name" value="RelA/Spo_fam"/>
</dbReference>
<dbReference type="GO" id="GO:0015970">
    <property type="term" value="P:guanosine tetraphosphate biosynthetic process"/>
    <property type="evidence" value="ECO:0007669"/>
    <property type="project" value="UniProtKB-UniPathway"/>
</dbReference>
<reference evidence="10 13" key="3">
    <citation type="submission" date="2018-09" db="EMBL/GenBank/DDBJ databases">
        <title>Draft genome sequences of Legionella taurinensis isolated from water samples.</title>
        <authorList>
            <person name="Chakeri A."/>
            <person name="Allerberger F."/>
            <person name="Kundi M."/>
            <person name="Ruppitsch W."/>
            <person name="Schmid D."/>
        </authorList>
    </citation>
    <scope>NUCLEOTIDE SEQUENCE [LARGE SCALE GENOMIC DNA]</scope>
    <source>
        <strain evidence="10 13">4570-18-6</strain>
    </source>
</reference>
<comment type="function">
    <text evidence="5">In eubacteria ppGpp (guanosine 3'-diphosphate 5'-diphosphate) is a mediator of the stringent response that coordinates a variety of cellular activities in response to changes in nutritional abundance.</text>
</comment>
<feature type="domain" description="TGS" evidence="8">
    <location>
        <begin position="387"/>
        <end position="448"/>
    </location>
</feature>
<evidence type="ECO:0000256" key="1">
    <source>
        <dbReference type="ARBA" id="ARBA00022801"/>
    </source>
</evidence>
<dbReference type="SMART" id="SM00471">
    <property type="entry name" value="HDc"/>
    <property type="match status" value="1"/>
</dbReference>
<comment type="similarity">
    <text evidence="5">Belongs to the relA/spoT family.</text>
</comment>
<sequence>MSYFKELDEELKCYLEQPYIEKCYQAYLVAEKAHQGQMRRSGEPYITHPVAAALILARMRLDYQTIMATLLHDVVEDTSISKDDLTQQFGEDVTALVDGVTKLTKIKFESRAEAQAENFRKMVLAMVKDIRVIIVKLADRFHNMHTLGAMPRLKRRRIAIETLEIYAPIANRLGMHALYTGLEDLGFQALYPMRYRAIKSAVEKSRGNRRELTQRIEHDLQKALQDLNIPYEHVFGRQKHLYSIYRKMKQKKASFTEITDVFAFRVITEDIDSCYRVLGALHRTYKPVPQRFKDYIGIPKANGYQSLHTTLFGPYGVPLEVQIRTRDMDKVAENGVAAHWIYKSSGLEINEAQLRAREWVQRLLEMQRSTGNSLEFIENVKIDLFPDEIYVFTPKGHIMELPKGATPVDFAYTVHSGVGNSCVAAKVNRRLVPLSIPLSNGQTVEIITAPGAHPNPAWLNFVVTGKARSNIRHFLKSQQHAESIVLGKRLLDQALNELGSALSKVPPESIQALLQDLNYKSADELYYAVGIGNQMPMVIAKRLVITQENPDLEKTTQGGPLAIKGTEGMVIHFADCCQPIPGDSIVGRFQQGRGIIVHASDCPQVNHVRSHPEQFISLRWDEQVQGEYWVDITVDVANQRGVLAALATAIAEAESNIGNINVDPRDGRHNAVTFSISVRDRTHLARVMRRLRANKVVMRLYRKKQGE</sequence>
<dbReference type="EC" id="3.1.7.2" evidence="3"/>
<dbReference type="Gene3D" id="1.10.3210.10">
    <property type="entry name" value="Hypothetical protein af1432"/>
    <property type="match status" value="1"/>
</dbReference>
<dbReference type="RefSeq" id="WP_108290671.1">
    <property type="nucleotide sequence ID" value="NZ_CAAAIR010000001.1"/>
</dbReference>
<protein>
    <recommendedName>
        <fullName evidence="3">guanosine-3',5'-bis(diphosphate) 3'-diphosphatase</fullName>
        <ecNumber evidence="3">3.1.7.2</ecNumber>
    </recommendedName>
</protein>
<dbReference type="GO" id="GO:0008893">
    <property type="term" value="F:guanosine-3',5'-bis(diphosphate) 3'-diphosphatase activity"/>
    <property type="evidence" value="ECO:0007669"/>
    <property type="project" value="UniProtKB-EC"/>
</dbReference>
<dbReference type="FunFam" id="3.30.460.10:FF:000001">
    <property type="entry name" value="GTP pyrophosphokinase RelA"/>
    <property type="match status" value="1"/>
</dbReference>
<organism evidence="10 13">
    <name type="scientific">Legionella taurinensis</name>
    <dbReference type="NCBI Taxonomy" id="70611"/>
    <lineage>
        <taxon>Bacteria</taxon>
        <taxon>Pseudomonadati</taxon>
        <taxon>Pseudomonadota</taxon>
        <taxon>Gammaproteobacteria</taxon>
        <taxon>Legionellales</taxon>
        <taxon>Legionellaceae</taxon>
        <taxon>Legionella</taxon>
    </lineage>
</organism>
<dbReference type="GO" id="GO:0005886">
    <property type="term" value="C:plasma membrane"/>
    <property type="evidence" value="ECO:0007669"/>
    <property type="project" value="TreeGrafter"/>
</dbReference>
<evidence type="ECO:0000313" key="14">
    <source>
        <dbReference type="Proteomes" id="UP000306421"/>
    </source>
</evidence>
<keyword evidence="12" id="KW-1185">Reference proteome</keyword>
<dbReference type="NCBIfam" id="NF008303">
    <property type="entry name" value="PRK11092.1"/>
    <property type="match status" value="1"/>
</dbReference>
<dbReference type="PANTHER" id="PTHR21262:SF36">
    <property type="entry name" value="BIFUNCTIONAL (P)PPGPP SYNTHASE_HYDROLASE SPOT"/>
    <property type="match status" value="1"/>
</dbReference>
<dbReference type="Pfam" id="PF04607">
    <property type="entry name" value="RelA_SpoT"/>
    <property type="match status" value="1"/>
</dbReference>
<dbReference type="InterPro" id="IPR043519">
    <property type="entry name" value="NT_sf"/>
</dbReference>
<proteinExistence type="inferred from homology"/>
<name>A0A3A5LH45_9GAMM</name>
<dbReference type="GO" id="GO:0015949">
    <property type="term" value="P:nucleobase-containing small molecule interconversion"/>
    <property type="evidence" value="ECO:0007669"/>
    <property type="project" value="UniProtKB-ARBA"/>
</dbReference>
<feature type="domain" description="HD" evidence="7">
    <location>
        <begin position="45"/>
        <end position="144"/>
    </location>
</feature>
<dbReference type="Gene3D" id="3.10.20.30">
    <property type="match status" value="1"/>
</dbReference>
<dbReference type="SUPFAM" id="SSF55021">
    <property type="entry name" value="ACT-like"/>
    <property type="match status" value="1"/>
</dbReference>
<evidence type="ECO:0000256" key="2">
    <source>
        <dbReference type="ARBA" id="ARBA00024329"/>
    </source>
</evidence>
<dbReference type="EMBL" id="QFGG01000001">
    <property type="protein sequence ID" value="TID46797.1"/>
    <property type="molecule type" value="Genomic_DNA"/>
</dbReference>
<evidence type="ECO:0000313" key="13">
    <source>
        <dbReference type="Proteomes" id="UP000270757"/>
    </source>
</evidence>
<reference evidence="9 12" key="1">
    <citation type="submission" date="2018-04" db="EMBL/GenBank/DDBJ databases">
        <title>Whole genome sequence comparison of clinical and drinking water Legionella pneumophila isolates associated with the Flint Water Crisis.</title>
        <authorList>
            <person name="Garner E."/>
            <person name="Brown C."/>
            <person name="Schwake O."/>
            <person name="Coil D."/>
            <person name="Jospin G."/>
            <person name="Eisen J."/>
            <person name="Edwards M."/>
            <person name="Pruden A."/>
        </authorList>
    </citation>
    <scope>NUCLEOTIDE SEQUENCE [LARGE SCALE GENOMIC DNA]</scope>
    <source>
        <strain evidence="9 12">Genessee03</strain>
    </source>
</reference>
<dbReference type="Proteomes" id="UP000270757">
    <property type="component" value="Unassembled WGS sequence"/>
</dbReference>
<evidence type="ECO:0000313" key="9">
    <source>
        <dbReference type="EMBL" id="PUT49433.1"/>
    </source>
</evidence>
<dbReference type="SUPFAM" id="SSF81271">
    <property type="entry name" value="TGS-like"/>
    <property type="match status" value="1"/>
</dbReference>
<accession>A0A3A5LH45</accession>
<gene>
    <name evidence="10" type="ORF">D6J04_00670</name>
    <name evidence="9" type="ORF">DB745_01685</name>
    <name evidence="11" type="ORF">DIZ81_01680</name>
</gene>
<evidence type="ECO:0000313" key="12">
    <source>
        <dbReference type="Proteomes" id="UP000251035"/>
    </source>
</evidence>
<dbReference type="CDD" id="cd01668">
    <property type="entry name" value="TGS_RSH"/>
    <property type="match status" value="1"/>
</dbReference>
<dbReference type="InterPro" id="IPR003607">
    <property type="entry name" value="HD/PDEase_dom"/>
</dbReference>
<evidence type="ECO:0000259" key="8">
    <source>
        <dbReference type="PROSITE" id="PS51880"/>
    </source>
</evidence>
<dbReference type="EMBL" id="QCXM01000001">
    <property type="protein sequence ID" value="PUT49433.1"/>
    <property type="molecule type" value="Genomic_DNA"/>
</dbReference>
<dbReference type="Gene3D" id="3.30.460.10">
    <property type="entry name" value="Beta Polymerase, domain 2"/>
    <property type="match status" value="1"/>
</dbReference>
<comment type="catalytic activity">
    <reaction evidence="4">
        <text>guanosine 3',5'-bis(diphosphate) + H2O = GDP + diphosphate + H(+)</text>
        <dbReference type="Rhea" id="RHEA:14253"/>
        <dbReference type="ChEBI" id="CHEBI:15377"/>
        <dbReference type="ChEBI" id="CHEBI:15378"/>
        <dbReference type="ChEBI" id="CHEBI:33019"/>
        <dbReference type="ChEBI" id="CHEBI:58189"/>
        <dbReference type="ChEBI" id="CHEBI:77828"/>
        <dbReference type="EC" id="3.1.7.2"/>
    </reaction>
</comment>
<dbReference type="Pfam" id="PF13328">
    <property type="entry name" value="HD_4"/>
    <property type="match status" value="1"/>
</dbReference>
<dbReference type="EMBL" id="QZWB01000001">
    <property type="protein sequence ID" value="RJT49205.1"/>
    <property type="molecule type" value="Genomic_DNA"/>
</dbReference>
<dbReference type="InterPro" id="IPR004095">
    <property type="entry name" value="TGS"/>
</dbReference>
<dbReference type="PROSITE" id="PS51671">
    <property type="entry name" value="ACT"/>
    <property type="match status" value="1"/>
</dbReference>
<dbReference type="GO" id="GO:0042594">
    <property type="term" value="P:response to starvation"/>
    <property type="evidence" value="ECO:0007669"/>
    <property type="project" value="TreeGrafter"/>
</dbReference>
<dbReference type="InterPro" id="IPR033655">
    <property type="entry name" value="TGS_RelA/SpoT"/>
</dbReference>
<dbReference type="SUPFAM" id="SSF109604">
    <property type="entry name" value="HD-domain/PDEase-like"/>
    <property type="match status" value="1"/>
</dbReference>
<evidence type="ECO:0000256" key="5">
    <source>
        <dbReference type="RuleBase" id="RU003847"/>
    </source>
</evidence>
<dbReference type="InterPro" id="IPR002912">
    <property type="entry name" value="ACT_dom"/>
</dbReference>
<dbReference type="Proteomes" id="UP000251035">
    <property type="component" value="Unassembled WGS sequence"/>
</dbReference>
<evidence type="ECO:0000256" key="3">
    <source>
        <dbReference type="ARBA" id="ARBA00024387"/>
    </source>
</evidence>
<dbReference type="InterPro" id="IPR012675">
    <property type="entry name" value="Beta-grasp_dom_sf"/>
</dbReference>
<dbReference type="PANTHER" id="PTHR21262">
    <property type="entry name" value="GUANOSINE-3',5'-BIS DIPHOSPHATE 3'-PYROPHOSPHOHYDROLASE"/>
    <property type="match status" value="1"/>
</dbReference>
<dbReference type="CDD" id="cd00077">
    <property type="entry name" value="HDc"/>
    <property type="match status" value="1"/>
</dbReference>
<evidence type="ECO:0000259" key="7">
    <source>
        <dbReference type="PROSITE" id="PS51831"/>
    </source>
</evidence>
<dbReference type="InterPro" id="IPR006674">
    <property type="entry name" value="HD_domain"/>
</dbReference>
<dbReference type="InterPro" id="IPR007685">
    <property type="entry name" value="RelA_SpoT"/>
</dbReference>
<evidence type="ECO:0000256" key="4">
    <source>
        <dbReference type="ARBA" id="ARBA00047968"/>
    </source>
</evidence>
<reference evidence="11 14" key="2">
    <citation type="submission" date="2018-04" db="EMBL/GenBank/DDBJ databases">
        <title>Whole genome sequence comparison of clinical and drinking water Legionella pneumophila isolates.</title>
        <authorList>
            <person name="Garner E."/>
        </authorList>
    </citation>
    <scope>NUCLEOTIDE SEQUENCE [LARGE SCALE GENOMIC DNA]</scope>
    <source>
        <strain evidence="11 14">WH02</strain>
    </source>
</reference>
<keyword evidence="1 10" id="KW-0378">Hydrolase</keyword>
<dbReference type="PROSITE" id="PS51880">
    <property type="entry name" value="TGS"/>
    <property type="match status" value="1"/>
</dbReference>
<dbReference type="GeneID" id="48948093"/>
<dbReference type="GO" id="GO:0008728">
    <property type="term" value="F:GTP diphosphokinase activity"/>
    <property type="evidence" value="ECO:0007669"/>
    <property type="project" value="TreeGrafter"/>
</dbReference>
<dbReference type="InterPro" id="IPR012676">
    <property type="entry name" value="TGS-like"/>
</dbReference>
<dbReference type="InterPro" id="IPR045600">
    <property type="entry name" value="RelA/SpoT_AH_RIS"/>
</dbReference>
<dbReference type="Pfam" id="PF13291">
    <property type="entry name" value="ACT_4"/>
    <property type="match status" value="1"/>
</dbReference>
<dbReference type="FunFam" id="1.10.3210.10:FF:000001">
    <property type="entry name" value="GTP pyrophosphokinase RelA"/>
    <property type="match status" value="1"/>
</dbReference>
<feature type="domain" description="ACT" evidence="6">
    <location>
        <begin position="631"/>
        <end position="705"/>
    </location>
</feature>
<dbReference type="OrthoDB" id="9805041at2"/>
<dbReference type="NCBIfam" id="TIGR00691">
    <property type="entry name" value="spoT_relA"/>
    <property type="match status" value="1"/>
</dbReference>
<dbReference type="Gene3D" id="3.30.70.260">
    <property type="match status" value="1"/>
</dbReference>
<evidence type="ECO:0000259" key="6">
    <source>
        <dbReference type="PROSITE" id="PS51671"/>
    </source>
</evidence>
<dbReference type="SMART" id="SM00954">
    <property type="entry name" value="RelA_SpoT"/>
    <property type="match status" value="1"/>
</dbReference>
<dbReference type="InterPro" id="IPR045865">
    <property type="entry name" value="ACT-like_dom_sf"/>
</dbReference>
<dbReference type="SUPFAM" id="SSF81301">
    <property type="entry name" value="Nucleotidyltransferase"/>
    <property type="match status" value="1"/>
</dbReference>
<comment type="pathway">
    <text evidence="2">Purine metabolism; ppGpp biosynthesis; ppGpp from GDP: step 1/1.</text>
</comment>
<dbReference type="CDD" id="cd04876">
    <property type="entry name" value="ACT_RelA-SpoT"/>
    <property type="match status" value="1"/>
</dbReference>
<evidence type="ECO:0000313" key="11">
    <source>
        <dbReference type="EMBL" id="TID46797.1"/>
    </source>
</evidence>
<dbReference type="Proteomes" id="UP000306421">
    <property type="component" value="Unassembled WGS sequence"/>
</dbReference>
<dbReference type="Pfam" id="PF19296">
    <property type="entry name" value="RelA_AH_RIS"/>
    <property type="match status" value="1"/>
</dbReference>
<dbReference type="PROSITE" id="PS51831">
    <property type="entry name" value="HD"/>
    <property type="match status" value="1"/>
</dbReference>
<comment type="caution">
    <text evidence="10">The sequence shown here is derived from an EMBL/GenBank/DDBJ whole genome shotgun (WGS) entry which is preliminary data.</text>
</comment>
<dbReference type="CDD" id="cd05399">
    <property type="entry name" value="NT_Rel-Spo_like"/>
    <property type="match status" value="1"/>
</dbReference>